<sequence length="251" mass="28584">MSRKIWIIGASSGIGLNLVLLWLEKGYSVIVSARSATKSKELISLMGKYPSKLTLINIDVSNESSIKDSLEKIKSQEHKIDLLFYNAAVYNTFDLDNWNIKDFEQMVDINYLGAIRVISILKDFFQEQGFGKWIFNCSLSSDFGLPYGGAYSASKAALVNILQSIHPELKRKNIELQIINHGFVNTRLTKKNDFEMPQLLEPIDAAKIIASQIEKNKGFEIRFPFKLALFLKLLKILPYFISLNITKRLLK</sequence>
<dbReference type="Gene3D" id="3.40.50.720">
    <property type="entry name" value="NAD(P)-binding Rossmann-like Domain"/>
    <property type="match status" value="1"/>
</dbReference>
<evidence type="ECO:0000256" key="2">
    <source>
        <dbReference type="ARBA" id="ARBA00022857"/>
    </source>
</evidence>
<keyword evidence="2" id="KW-0521">NADP</keyword>
<evidence type="ECO:0000256" key="1">
    <source>
        <dbReference type="ARBA" id="ARBA00006484"/>
    </source>
</evidence>
<dbReference type="AlphaFoldDB" id="A0A347TIL2"/>
<dbReference type="GO" id="GO:0005829">
    <property type="term" value="C:cytosol"/>
    <property type="evidence" value="ECO:0007669"/>
    <property type="project" value="TreeGrafter"/>
</dbReference>
<dbReference type="SUPFAM" id="SSF51735">
    <property type="entry name" value="NAD(P)-binding Rossmann-fold domains"/>
    <property type="match status" value="1"/>
</dbReference>
<dbReference type="InterPro" id="IPR002347">
    <property type="entry name" value="SDR_fam"/>
</dbReference>
<dbReference type="Proteomes" id="UP000224740">
    <property type="component" value="Unassembled WGS sequence"/>
</dbReference>
<reference evidence="4 7" key="3">
    <citation type="submission" date="2018-08" db="EMBL/GenBank/DDBJ databases">
        <title>Complete genome of the Arcobacter marinus type strain JCM 15502.</title>
        <authorList>
            <person name="Miller W.G."/>
            <person name="Yee E."/>
            <person name="Huynh S."/>
            <person name="Parker C.T."/>
        </authorList>
    </citation>
    <scope>NUCLEOTIDE SEQUENCE [LARGE SCALE GENOMIC DNA]</scope>
    <source>
        <strain evidence="4 7">JCM 15502</strain>
    </source>
</reference>
<dbReference type="Proteomes" id="UP000264693">
    <property type="component" value="Chromosome"/>
</dbReference>
<dbReference type="PANTHER" id="PTHR43391:SF14">
    <property type="entry name" value="DEHYDROGENASE_REDUCTASE SDR FAMILY PROTEIN 7-LIKE"/>
    <property type="match status" value="1"/>
</dbReference>
<evidence type="ECO:0000313" key="6">
    <source>
        <dbReference type="Proteomes" id="UP000224740"/>
    </source>
</evidence>
<comment type="similarity">
    <text evidence="1">Belongs to the short-chain dehydrogenases/reductases (SDR) family.</text>
</comment>
<accession>A0A347TIL2</accession>
<dbReference type="Pfam" id="PF00106">
    <property type="entry name" value="adh_short"/>
    <property type="match status" value="1"/>
</dbReference>
<dbReference type="PANTHER" id="PTHR43391">
    <property type="entry name" value="RETINOL DEHYDROGENASE-RELATED"/>
    <property type="match status" value="1"/>
</dbReference>
<dbReference type="InterPro" id="IPR036291">
    <property type="entry name" value="NAD(P)-bd_dom_sf"/>
</dbReference>
<reference evidence="5" key="2">
    <citation type="submission" date="2017-09" db="EMBL/GenBank/DDBJ databases">
        <authorList>
            <person name="Perez-Cataluna A."/>
            <person name="Figueras M.J."/>
            <person name="Salas-Masso N."/>
        </authorList>
    </citation>
    <scope>NUCLEOTIDE SEQUENCE</scope>
    <source>
        <strain evidence="5">CECT 7727</strain>
    </source>
</reference>
<evidence type="ECO:0000313" key="4">
    <source>
        <dbReference type="EMBL" id="AXX86440.1"/>
    </source>
</evidence>
<name>A0A347TIL2_9BACT</name>
<gene>
    <name evidence="4" type="ORF">AMRN_0685</name>
    <name evidence="5" type="ORF">CPH92_06610</name>
</gene>
<dbReference type="EMBL" id="NXAO01000026">
    <property type="protein sequence ID" value="PHO15472.1"/>
    <property type="molecule type" value="Genomic_DNA"/>
</dbReference>
<dbReference type="KEGG" id="amar:AMRN_0685"/>
<proteinExistence type="inferred from homology"/>
<evidence type="ECO:0000313" key="5">
    <source>
        <dbReference type="EMBL" id="PHO15472.1"/>
    </source>
</evidence>
<dbReference type="EMBL" id="CP032101">
    <property type="protein sequence ID" value="AXX86440.1"/>
    <property type="molecule type" value="Genomic_DNA"/>
</dbReference>
<evidence type="ECO:0000313" key="7">
    <source>
        <dbReference type="Proteomes" id="UP000264693"/>
    </source>
</evidence>
<keyword evidence="6" id="KW-1185">Reference proteome</keyword>
<reference evidence="6" key="1">
    <citation type="submission" date="2017-09" db="EMBL/GenBank/DDBJ databases">
        <title>Arcobacter canalis sp. nov., a new species isolated from a water canal contaminated with urban sewage.</title>
        <authorList>
            <person name="Perez-Cataluna A."/>
            <person name="Salas-Masso N."/>
            <person name="Figueras M.J."/>
        </authorList>
    </citation>
    <scope>NUCLEOTIDE SEQUENCE [LARGE SCALE GENOMIC DNA]</scope>
    <source>
        <strain evidence="6">CECT 7727</strain>
    </source>
</reference>
<organism evidence="4 7">
    <name type="scientific">Malaciobacter marinus</name>
    <dbReference type="NCBI Taxonomy" id="505249"/>
    <lineage>
        <taxon>Bacteria</taxon>
        <taxon>Pseudomonadati</taxon>
        <taxon>Campylobacterota</taxon>
        <taxon>Epsilonproteobacteria</taxon>
        <taxon>Campylobacterales</taxon>
        <taxon>Arcobacteraceae</taxon>
        <taxon>Malaciobacter</taxon>
    </lineage>
</organism>
<protein>
    <submittedName>
        <fullName evidence="4 5">Short-chain dehydrogenase</fullName>
    </submittedName>
</protein>
<evidence type="ECO:0000256" key="3">
    <source>
        <dbReference type="ARBA" id="ARBA00023002"/>
    </source>
</evidence>
<dbReference type="PRINTS" id="PR00081">
    <property type="entry name" value="GDHRDH"/>
</dbReference>
<dbReference type="GO" id="GO:0016491">
    <property type="term" value="F:oxidoreductase activity"/>
    <property type="evidence" value="ECO:0007669"/>
    <property type="project" value="UniProtKB-KW"/>
</dbReference>
<dbReference type="RefSeq" id="WP_099310954.1">
    <property type="nucleotide sequence ID" value="NZ_CP032101.1"/>
</dbReference>
<dbReference type="PROSITE" id="PS00061">
    <property type="entry name" value="ADH_SHORT"/>
    <property type="match status" value="1"/>
</dbReference>
<keyword evidence="3" id="KW-0560">Oxidoreductase</keyword>
<dbReference type="InterPro" id="IPR020904">
    <property type="entry name" value="Sc_DH/Rdtase_CS"/>
</dbReference>